<dbReference type="InParanoid" id="A0A4W3JUI7"/>
<evidence type="ECO:0000256" key="5">
    <source>
        <dbReference type="ARBA" id="ARBA00023040"/>
    </source>
</evidence>
<evidence type="ECO:0000313" key="11">
    <source>
        <dbReference type="Ensembl" id="ENSCMIP00000046472.1"/>
    </source>
</evidence>
<evidence type="ECO:0000256" key="2">
    <source>
        <dbReference type="ARBA" id="ARBA00022475"/>
    </source>
</evidence>
<dbReference type="PROSITE" id="PS50262">
    <property type="entry name" value="G_PROTEIN_RECEP_F1_2"/>
    <property type="match status" value="1"/>
</dbReference>
<reference evidence="12" key="1">
    <citation type="journal article" date="2006" name="Science">
        <title>Ancient noncoding elements conserved in the human genome.</title>
        <authorList>
            <person name="Venkatesh B."/>
            <person name="Kirkness E.F."/>
            <person name="Loh Y.H."/>
            <person name="Halpern A.L."/>
            <person name="Lee A.P."/>
            <person name="Johnson J."/>
            <person name="Dandona N."/>
            <person name="Viswanathan L.D."/>
            <person name="Tay A."/>
            <person name="Venter J.C."/>
            <person name="Strausberg R.L."/>
            <person name="Brenner S."/>
        </authorList>
    </citation>
    <scope>NUCLEOTIDE SEQUENCE [LARGE SCALE GENOMIC DNA]</scope>
</reference>
<dbReference type="Ensembl" id="ENSCMIT00000047134.1">
    <property type="protein sequence ID" value="ENSCMIP00000046472.1"/>
    <property type="gene ID" value="ENSCMIG00000019120.1"/>
</dbReference>
<feature type="transmembrane region" description="Helical" evidence="9">
    <location>
        <begin position="107"/>
        <end position="129"/>
    </location>
</feature>
<dbReference type="PANTHER" id="PTHR46272">
    <property type="entry name" value="G_PROTEIN_RECEP_F1_2 DOMAIN-CONTAINING PROTEIN"/>
    <property type="match status" value="1"/>
</dbReference>
<dbReference type="InterPro" id="IPR017452">
    <property type="entry name" value="GPCR_Rhodpsn_7TM"/>
</dbReference>
<dbReference type="Gene3D" id="1.20.1070.10">
    <property type="entry name" value="Rhodopsin 7-helix transmembrane proteins"/>
    <property type="match status" value="1"/>
</dbReference>
<feature type="transmembrane region" description="Helical" evidence="9">
    <location>
        <begin position="205"/>
        <end position="228"/>
    </location>
</feature>
<dbReference type="Pfam" id="PF00001">
    <property type="entry name" value="7tm_1"/>
    <property type="match status" value="1"/>
</dbReference>
<dbReference type="CDD" id="cd14978">
    <property type="entry name" value="7tmA_FMRFamide_R-like"/>
    <property type="match status" value="1"/>
</dbReference>
<keyword evidence="5" id="KW-0297">G-protein coupled receptor</keyword>
<evidence type="ECO:0000256" key="7">
    <source>
        <dbReference type="ARBA" id="ARBA00023170"/>
    </source>
</evidence>
<dbReference type="OMA" id="CCPRANT"/>
<keyword evidence="4 9" id="KW-1133">Transmembrane helix</keyword>
<dbReference type="AlphaFoldDB" id="A0A4W3JUI7"/>
<evidence type="ECO:0000256" key="6">
    <source>
        <dbReference type="ARBA" id="ARBA00023136"/>
    </source>
</evidence>
<evidence type="ECO:0000256" key="4">
    <source>
        <dbReference type="ARBA" id="ARBA00022989"/>
    </source>
</evidence>
<organism evidence="11 12">
    <name type="scientific">Callorhinchus milii</name>
    <name type="common">Ghost shark</name>
    <dbReference type="NCBI Taxonomy" id="7868"/>
    <lineage>
        <taxon>Eukaryota</taxon>
        <taxon>Metazoa</taxon>
        <taxon>Chordata</taxon>
        <taxon>Craniata</taxon>
        <taxon>Vertebrata</taxon>
        <taxon>Chondrichthyes</taxon>
        <taxon>Holocephali</taxon>
        <taxon>Chimaeriformes</taxon>
        <taxon>Callorhinchidae</taxon>
        <taxon>Callorhinchus</taxon>
    </lineage>
</organism>
<evidence type="ECO:0000256" key="3">
    <source>
        <dbReference type="ARBA" id="ARBA00022692"/>
    </source>
</evidence>
<dbReference type="PANTHER" id="PTHR46272:SF6">
    <property type="entry name" value="G-PROTEIN COUPLED RECEPTOR 139-RELATED"/>
    <property type="match status" value="1"/>
</dbReference>
<dbReference type="InterPro" id="IPR052477">
    <property type="entry name" value="Orphan_GPCR1"/>
</dbReference>
<dbReference type="GeneTree" id="ENSGT00970000196759"/>
<reference evidence="11" key="5">
    <citation type="submission" date="2025-09" db="UniProtKB">
        <authorList>
            <consortium name="Ensembl"/>
        </authorList>
    </citation>
    <scope>IDENTIFICATION</scope>
</reference>
<keyword evidence="3 9" id="KW-0812">Transmembrane</keyword>
<keyword evidence="8" id="KW-0807">Transducer</keyword>
<evidence type="ECO:0000313" key="12">
    <source>
        <dbReference type="Proteomes" id="UP000314986"/>
    </source>
</evidence>
<reference evidence="11" key="4">
    <citation type="submission" date="2025-08" db="UniProtKB">
        <authorList>
            <consortium name="Ensembl"/>
        </authorList>
    </citation>
    <scope>IDENTIFICATION</scope>
</reference>
<sequence length="345" mass="38928">YNHTLVTGNDTQNPDCLSGVNTGAFERDAFPPNQINKFVLSCLCLTGNLLTIVILSRGNCGLSKCITRYLVAMATADLLVVVADVILTRMNFLFYPVCFLDLTQICALGTSVQCVAADCSAWLTVAFTFDRFVAICCPRANTTYSTKRTAAVVIGAIWAVSCATNMPWYLAFEPWFVIRKVSWFCNTKESFYTSLEWAVFNWVDIILTPFIPFCLILALNTLTVRHIVAANKVRRSLLGHSNAGSTDSEMENRRNCVILLFAISGSFMLFWSAYVVYIIYGQIVNYYYTDYNHPIYILYHTAIMLQLSNSATNTCVYAVTQTKFREEVKKAVKYPFLLMIKQFSQ</sequence>
<keyword evidence="2" id="KW-1003">Cell membrane</keyword>
<feature type="transmembrane region" description="Helical" evidence="9">
    <location>
        <begin position="38"/>
        <end position="57"/>
    </location>
</feature>
<reference evidence="12" key="3">
    <citation type="journal article" date="2014" name="Nature">
        <title>Elephant shark genome provides unique insights into gnathostome evolution.</title>
        <authorList>
            <consortium name="International Elephant Shark Genome Sequencing Consortium"/>
            <person name="Venkatesh B."/>
            <person name="Lee A.P."/>
            <person name="Ravi V."/>
            <person name="Maurya A.K."/>
            <person name="Lian M.M."/>
            <person name="Swann J.B."/>
            <person name="Ohta Y."/>
            <person name="Flajnik M.F."/>
            <person name="Sutoh Y."/>
            <person name="Kasahara M."/>
            <person name="Hoon S."/>
            <person name="Gangu V."/>
            <person name="Roy S.W."/>
            <person name="Irimia M."/>
            <person name="Korzh V."/>
            <person name="Kondrychyn I."/>
            <person name="Lim Z.W."/>
            <person name="Tay B.H."/>
            <person name="Tohari S."/>
            <person name="Kong K.W."/>
            <person name="Ho S."/>
            <person name="Lorente-Galdos B."/>
            <person name="Quilez J."/>
            <person name="Marques-Bonet T."/>
            <person name="Raney B.J."/>
            <person name="Ingham P.W."/>
            <person name="Tay A."/>
            <person name="Hillier L.W."/>
            <person name="Minx P."/>
            <person name="Boehm T."/>
            <person name="Wilson R.K."/>
            <person name="Brenner S."/>
            <person name="Warren W.C."/>
        </authorList>
    </citation>
    <scope>NUCLEOTIDE SEQUENCE [LARGE SCALE GENOMIC DNA]</scope>
</reference>
<feature type="transmembrane region" description="Helical" evidence="9">
    <location>
        <begin position="257"/>
        <end position="283"/>
    </location>
</feature>
<feature type="transmembrane region" description="Helical" evidence="9">
    <location>
        <begin position="150"/>
        <end position="170"/>
    </location>
</feature>
<keyword evidence="6 9" id="KW-0472">Membrane</keyword>
<feature type="transmembrane region" description="Helical" evidence="9">
    <location>
        <begin position="69"/>
        <end position="87"/>
    </location>
</feature>
<feature type="domain" description="G-protein coupled receptors family 1 profile" evidence="10">
    <location>
        <begin position="47"/>
        <end position="317"/>
    </location>
</feature>
<proteinExistence type="predicted"/>
<dbReference type="InterPro" id="IPR000276">
    <property type="entry name" value="GPCR_Rhodpsn"/>
</dbReference>
<dbReference type="PRINTS" id="PR00237">
    <property type="entry name" value="GPCRRHODOPSN"/>
</dbReference>
<evidence type="ECO:0000256" key="8">
    <source>
        <dbReference type="ARBA" id="ARBA00023224"/>
    </source>
</evidence>
<accession>A0A4W3JUI7</accession>
<feature type="transmembrane region" description="Helical" evidence="9">
    <location>
        <begin position="295"/>
        <end position="320"/>
    </location>
</feature>
<dbReference type="SUPFAM" id="SSF81321">
    <property type="entry name" value="Family A G protein-coupled receptor-like"/>
    <property type="match status" value="1"/>
</dbReference>
<reference evidence="12" key="2">
    <citation type="journal article" date="2007" name="PLoS Biol.">
        <title>Survey sequencing and comparative analysis of the elephant shark (Callorhinchus milii) genome.</title>
        <authorList>
            <person name="Venkatesh B."/>
            <person name="Kirkness E.F."/>
            <person name="Loh Y.H."/>
            <person name="Halpern A.L."/>
            <person name="Lee A.P."/>
            <person name="Johnson J."/>
            <person name="Dandona N."/>
            <person name="Viswanathan L.D."/>
            <person name="Tay A."/>
            <person name="Venter J.C."/>
            <person name="Strausberg R.L."/>
            <person name="Brenner S."/>
        </authorList>
    </citation>
    <scope>NUCLEOTIDE SEQUENCE [LARGE SCALE GENOMIC DNA]</scope>
</reference>
<keyword evidence="7" id="KW-0675">Receptor</keyword>
<dbReference type="GO" id="GO:0004930">
    <property type="term" value="F:G protein-coupled receptor activity"/>
    <property type="evidence" value="ECO:0007669"/>
    <property type="project" value="UniProtKB-KW"/>
</dbReference>
<comment type="subcellular location">
    <subcellularLocation>
        <location evidence="1">Cell membrane</location>
        <topology evidence="1">Multi-pass membrane protein</topology>
    </subcellularLocation>
</comment>
<dbReference type="GO" id="GO:0005886">
    <property type="term" value="C:plasma membrane"/>
    <property type="evidence" value="ECO:0007669"/>
    <property type="project" value="UniProtKB-SubCell"/>
</dbReference>
<dbReference type="Proteomes" id="UP000314986">
    <property type="component" value="Unassembled WGS sequence"/>
</dbReference>
<name>A0A4W3JUI7_CALMI</name>
<evidence type="ECO:0000259" key="10">
    <source>
        <dbReference type="PROSITE" id="PS50262"/>
    </source>
</evidence>
<protein>
    <recommendedName>
        <fullName evidence="10">G-protein coupled receptors family 1 profile domain-containing protein</fullName>
    </recommendedName>
</protein>
<evidence type="ECO:0000256" key="9">
    <source>
        <dbReference type="SAM" id="Phobius"/>
    </source>
</evidence>
<keyword evidence="12" id="KW-1185">Reference proteome</keyword>
<evidence type="ECO:0000256" key="1">
    <source>
        <dbReference type="ARBA" id="ARBA00004651"/>
    </source>
</evidence>